<keyword evidence="18" id="KW-1185">Reference proteome</keyword>
<dbReference type="PANTHER" id="PTHR43612">
    <property type="entry name" value="TRIFUNCTIONAL ENZYME SUBUNIT ALPHA"/>
    <property type="match status" value="1"/>
</dbReference>
<evidence type="ECO:0000256" key="9">
    <source>
        <dbReference type="ARBA" id="ARBA00023098"/>
    </source>
</evidence>
<dbReference type="PANTHER" id="PTHR43612:SF3">
    <property type="entry name" value="TRIFUNCTIONAL ENZYME SUBUNIT ALPHA, MITOCHONDRIAL"/>
    <property type="match status" value="1"/>
</dbReference>
<comment type="catalytic activity">
    <reaction evidence="12">
        <text>a (3S)-3-hydroxyacyl-CoA + NAD(+) = a 3-oxoacyl-CoA + NADH + H(+)</text>
        <dbReference type="Rhea" id="RHEA:22432"/>
        <dbReference type="ChEBI" id="CHEBI:15378"/>
        <dbReference type="ChEBI" id="CHEBI:57318"/>
        <dbReference type="ChEBI" id="CHEBI:57540"/>
        <dbReference type="ChEBI" id="CHEBI:57945"/>
        <dbReference type="ChEBI" id="CHEBI:90726"/>
        <dbReference type="EC" id="1.1.1.35"/>
    </reaction>
</comment>
<keyword evidence="10" id="KW-0456">Lyase</keyword>
<evidence type="ECO:0000256" key="14">
    <source>
        <dbReference type="SAM" id="MobiDB-lite"/>
    </source>
</evidence>
<evidence type="ECO:0000256" key="2">
    <source>
        <dbReference type="ARBA" id="ARBA00007005"/>
    </source>
</evidence>
<keyword evidence="9" id="KW-0443">Lipid metabolism</keyword>
<dbReference type="GO" id="GO:0070403">
    <property type="term" value="F:NAD+ binding"/>
    <property type="evidence" value="ECO:0007669"/>
    <property type="project" value="InterPro"/>
</dbReference>
<keyword evidence="6" id="KW-0442">Lipid degradation</keyword>
<dbReference type="SUPFAM" id="SSF48179">
    <property type="entry name" value="6-phosphogluconate dehydrogenase C-terminal domain-like"/>
    <property type="match status" value="2"/>
</dbReference>
<keyword evidence="8" id="KW-0520">NAD</keyword>
<dbReference type="InterPro" id="IPR008927">
    <property type="entry name" value="6-PGluconate_DH-like_C_sf"/>
</dbReference>
<dbReference type="InterPro" id="IPR036291">
    <property type="entry name" value="NAD(P)-bd_dom_sf"/>
</dbReference>
<dbReference type="Gene3D" id="3.40.50.720">
    <property type="entry name" value="NAD(P)-binding Rossmann-like Domain"/>
    <property type="match status" value="1"/>
</dbReference>
<dbReference type="InterPro" id="IPR006180">
    <property type="entry name" value="3-OHacyl-CoA_DH_CS"/>
</dbReference>
<protein>
    <recommendedName>
        <fullName evidence="4">enoyl-CoA hydratase</fullName>
        <ecNumber evidence="4">4.2.1.17</ecNumber>
    </recommendedName>
</protein>
<evidence type="ECO:0000259" key="16">
    <source>
        <dbReference type="Pfam" id="PF02737"/>
    </source>
</evidence>
<comment type="similarity">
    <text evidence="3">In the N-terminal section; belongs to the enoyl-CoA hydratase/isomerase family.</text>
</comment>
<accession>M5TSR8</accession>
<evidence type="ECO:0000256" key="12">
    <source>
        <dbReference type="ARBA" id="ARBA00049556"/>
    </source>
</evidence>
<dbReference type="PATRIC" id="fig|1263870.3.peg.6684"/>
<comment type="similarity">
    <text evidence="2">In the central section; belongs to the 3-hydroxyacyl-CoA dehydrogenase family.</text>
</comment>
<feature type="domain" description="3-hydroxyacyl-CoA dehydrogenase C-terminal" evidence="15">
    <location>
        <begin position="511"/>
        <end position="604"/>
    </location>
</feature>
<keyword evidence="11" id="KW-0511">Multifunctional enzyme</keyword>
<organism evidence="17 18">
    <name type="scientific">Rhodopirellula sallentina SM41</name>
    <dbReference type="NCBI Taxonomy" id="1263870"/>
    <lineage>
        <taxon>Bacteria</taxon>
        <taxon>Pseudomonadati</taxon>
        <taxon>Planctomycetota</taxon>
        <taxon>Planctomycetia</taxon>
        <taxon>Pirellulales</taxon>
        <taxon>Pirellulaceae</taxon>
        <taxon>Rhodopirellula</taxon>
    </lineage>
</organism>
<dbReference type="InterPro" id="IPR001753">
    <property type="entry name" value="Enoyl-CoA_hydra/iso"/>
</dbReference>
<dbReference type="PROSITE" id="PS00166">
    <property type="entry name" value="ENOYL_COA_HYDRATASE"/>
    <property type="match status" value="1"/>
</dbReference>
<dbReference type="AlphaFoldDB" id="M5TSR8"/>
<evidence type="ECO:0000256" key="4">
    <source>
        <dbReference type="ARBA" id="ARBA00012076"/>
    </source>
</evidence>
<keyword evidence="7" id="KW-0560">Oxidoreductase</keyword>
<dbReference type="GO" id="GO:0006635">
    <property type="term" value="P:fatty acid beta-oxidation"/>
    <property type="evidence" value="ECO:0007669"/>
    <property type="project" value="UniProtKB-UniPathway"/>
</dbReference>
<dbReference type="CDD" id="cd06558">
    <property type="entry name" value="crotonase-like"/>
    <property type="match status" value="1"/>
</dbReference>
<evidence type="ECO:0000256" key="10">
    <source>
        <dbReference type="ARBA" id="ARBA00023239"/>
    </source>
</evidence>
<evidence type="ECO:0000256" key="1">
    <source>
        <dbReference type="ARBA" id="ARBA00005005"/>
    </source>
</evidence>
<dbReference type="Gene3D" id="3.90.226.10">
    <property type="entry name" value="2-enoyl-CoA Hydratase, Chain A, domain 1"/>
    <property type="match status" value="1"/>
</dbReference>
<dbReference type="FunFam" id="3.90.226.10:FF:000011">
    <property type="entry name" value="Fatty acid oxidation complex subunit alpha"/>
    <property type="match status" value="1"/>
</dbReference>
<evidence type="ECO:0000256" key="13">
    <source>
        <dbReference type="RuleBase" id="RU003707"/>
    </source>
</evidence>
<dbReference type="GO" id="GO:0004300">
    <property type="term" value="F:enoyl-CoA hydratase activity"/>
    <property type="evidence" value="ECO:0007669"/>
    <property type="project" value="UniProtKB-EC"/>
</dbReference>
<evidence type="ECO:0000256" key="6">
    <source>
        <dbReference type="ARBA" id="ARBA00022963"/>
    </source>
</evidence>
<dbReference type="FunFam" id="3.40.50.720:FF:000009">
    <property type="entry name" value="Fatty oxidation complex, alpha subunit"/>
    <property type="match status" value="1"/>
</dbReference>
<name>M5TSR8_9BACT</name>
<evidence type="ECO:0000256" key="5">
    <source>
        <dbReference type="ARBA" id="ARBA00022832"/>
    </source>
</evidence>
<dbReference type="GO" id="GO:0016509">
    <property type="term" value="F:long-chain (3S)-3-hydroxyacyl-CoA dehydrogenase (NAD+) activity"/>
    <property type="evidence" value="ECO:0007669"/>
    <property type="project" value="TreeGrafter"/>
</dbReference>
<dbReference type="InterPro" id="IPR050136">
    <property type="entry name" value="FA_oxidation_alpha_subunit"/>
</dbReference>
<dbReference type="Pfam" id="PF02737">
    <property type="entry name" value="3HCDH_N"/>
    <property type="match status" value="1"/>
</dbReference>
<reference evidence="17 18" key="1">
    <citation type="journal article" date="2013" name="Mar. Genomics">
        <title>Expression of sulfatases in Rhodopirellula baltica and the diversity of sulfatases in the genus Rhodopirellula.</title>
        <authorList>
            <person name="Wegner C.E."/>
            <person name="Richter-Heitmann T."/>
            <person name="Klindworth A."/>
            <person name="Klockow C."/>
            <person name="Richter M."/>
            <person name="Achstetter T."/>
            <person name="Glockner F.O."/>
            <person name="Harder J."/>
        </authorList>
    </citation>
    <scope>NUCLEOTIDE SEQUENCE [LARGE SCALE GENOMIC DNA]</scope>
    <source>
        <strain evidence="17 18">SM41</strain>
    </source>
</reference>
<evidence type="ECO:0000256" key="11">
    <source>
        <dbReference type="ARBA" id="ARBA00023268"/>
    </source>
</evidence>
<comment type="caution">
    <text evidence="17">The sequence shown here is derived from an EMBL/GenBank/DDBJ whole genome shotgun (WGS) entry which is preliminary data.</text>
</comment>
<evidence type="ECO:0000313" key="17">
    <source>
        <dbReference type="EMBL" id="EMI52195.1"/>
    </source>
</evidence>
<comment type="similarity">
    <text evidence="13">Belongs to the enoyl-CoA hydratase/isomerase family.</text>
</comment>
<feature type="domain" description="3-hydroxyacyl-CoA dehydrogenase C-terminal" evidence="15">
    <location>
        <begin position="637"/>
        <end position="721"/>
    </location>
</feature>
<dbReference type="Gene3D" id="1.10.1040.50">
    <property type="match status" value="1"/>
</dbReference>
<dbReference type="EMBL" id="ANOH01000443">
    <property type="protein sequence ID" value="EMI52195.1"/>
    <property type="molecule type" value="Genomic_DNA"/>
</dbReference>
<proteinExistence type="inferred from homology"/>
<comment type="pathway">
    <text evidence="1">Lipid metabolism; fatty acid beta-oxidation.</text>
</comment>
<evidence type="ECO:0000256" key="3">
    <source>
        <dbReference type="ARBA" id="ARBA00008750"/>
    </source>
</evidence>
<evidence type="ECO:0000259" key="15">
    <source>
        <dbReference type="Pfam" id="PF00725"/>
    </source>
</evidence>
<dbReference type="InterPro" id="IPR029045">
    <property type="entry name" value="ClpP/crotonase-like_dom_sf"/>
</dbReference>
<dbReference type="InterPro" id="IPR006108">
    <property type="entry name" value="3HC_DH_C"/>
</dbReference>
<sequence length="749" mass="82816">MTSFKETTMNEKQYTAFDVTMNSAGVLTVTLDVPKRPMNVFTVEVIDELDHIITDIESRLDVKLVVFCSNKESGFLAGADVKAIARIAGPSQAGRLIDAGQQLFHRIDHLQLPTLAVIHGPCLGGGLEWALACDYRIARDNSSTKIGLPEIKLGLIPGWGGTQRLPRQVGLSQSLKMILQGKAVSAHTAAKIGLIDRAISPDDWEDGVRHFISELLHSRYRRSTPMRRRITNWLELSRPGSSFVLHTARRQIKQKEHQYPALGAAMSAIEVGLRREGAGYVTERSEFVKLLATATCRNLLNLFFARESARDIKTWGRREKVDLHSHEIRRLGVIGAGAMGAGIGQFAATHGYEVAMREVDESAAQAGRQRIEKLIKTYADRNRLSLSARSELNQRVAVATDDDAIVLSDLVVEAAVERLEVKQEIFKNLDHVVSSDCILATNTSSLSVDAIAGQTQRPERVAGLHFFNPVHRMELVEVVRGSRTNDDTITRLVAFVRSLGKTPIVTKDSPGFLVNRVLFPYLGEAVLMYGEGHAPADIDRELRHFGMPMGPLQLIDQVGLDVAMHVANSLGDVLVGLDPVVDVLGRFVDAGDLGKKSGRGFYRYRDGKASAREDQTTVPMSTLDVSDRFTIDGLNMIQRRLVYPMLAESVRCKEQQVVREDWMIDLAMVLATGFAPHRGGPLRVIDSIGIEAVYQNMRQLQVIHGARMAPPQLMADMANKGTRFFVREGSIDSRESELPRGEHTQEGTP</sequence>
<feature type="domain" description="3-hydroxyacyl-CoA dehydrogenase NAD binding" evidence="16">
    <location>
        <begin position="331"/>
        <end position="508"/>
    </location>
</feature>
<evidence type="ECO:0000256" key="8">
    <source>
        <dbReference type="ARBA" id="ARBA00023027"/>
    </source>
</evidence>
<evidence type="ECO:0000313" key="18">
    <source>
        <dbReference type="Proteomes" id="UP000011885"/>
    </source>
</evidence>
<dbReference type="EC" id="4.2.1.17" evidence="4"/>
<dbReference type="SUPFAM" id="SSF52096">
    <property type="entry name" value="ClpP/crotonase"/>
    <property type="match status" value="1"/>
</dbReference>
<feature type="region of interest" description="Disordered" evidence="14">
    <location>
        <begin position="730"/>
        <end position="749"/>
    </location>
</feature>
<keyword evidence="5" id="KW-0276">Fatty acid metabolism</keyword>
<dbReference type="Pfam" id="PF00378">
    <property type="entry name" value="ECH_1"/>
    <property type="match status" value="1"/>
</dbReference>
<evidence type="ECO:0000256" key="7">
    <source>
        <dbReference type="ARBA" id="ARBA00023002"/>
    </source>
</evidence>
<dbReference type="SUPFAM" id="SSF51735">
    <property type="entry name" value="NAD(P)-binding Rossmann-fold domains"/>
    <property type="match status" value="1"/>
</dbReference>
<dbReference type="UniPathway" id="UPA00659"/>
<dbReference type="InterPro" id="IPR006176">
    <property type="entry name" value="3-OHacyl-CoA_DH_NAD-bd"/>
</dbReference>
<dbReference type="Proteomes" id="UP000011885">
    <property type="component" value="Unassembled WGS sequence"/>
</dbReference>
<dbReference type="InterPro" id="IPR018376">
    <property type="entry name" value="Enoyl-CoA_hyd/isom_CS"/>
</dbReference>
<gene>
    <name evidence="17" type="ORF">RSSM_06309</name>
</gene>
<dbReference type="PROSITE" id="PS00067">
    <property type="entry name" value="3HCDH"/>
    <property type="match status" value="1"/>
</dbReference>
<dbReference type="Pfam" id="PF00725">
    <property type="entry name" value="3HCDH"/>
    <property type="match status" value="2"/>
</dbReference>